<keyword evidence="8" id="KW-1185">Reference proteome</keyword>
<dbReference type="OrthoDB" id="2802411at2759"/>
<dbReference type="EMBL" id="KN823537">
    <property type="protein sequence ID" value="KIO16547.1"/>
    <property type="molecule type" value="Genomic_DNA"/>
</dbReference>
<evidence type="ECO:0000256" key="3">
    <source>
        <dbReference type="ARBA" id="ARBA00022692"/>
    </source>
</evidence>
<comment type="subcellular location">
    <subcellularLocation>
        <location evidence="1">Membrane</location>
    </subcellularLocation>
</comment>
<evidence type="ECO:0000256" key="5">
    <source>
        <dbReference type="ARBA" id="ARBA00023136"/>
    </source>
</evidence>
<dbReference type="Pfam" id="PF01679">
    <property type="entry name" value="Pmp3"/>
    <property type="match status" value="1"/>
</dbReference>
<evidence type="ECO:0000256" key="2">
    <source>
        <dbReference type="ARBA" id="ARBA00009530"/>
    </source>
</evidence>
<dbReference type="AlphaFoldDB" id="A0A0C3L4L0"/>
<evidence type="ECO:0000313" key="8">
    <source>
        <dbReference type="Proteomes" id="UP000054248"/>
    </source>
</evidence>
<keyword evidence="4 6" id="KW-1133">Transmembrane helix</keyword>
<reference evidence="7 8" key="1">
    <citation type="submission" date="2014-04" db="EMBL/GenBank/DDBJ databases">
        <authorList>
            <consortium name="DOE Joint Genome Institute"/>
            <person name="Kuo A."/>
            <person name="Girlanda M."/>
            <person name="Perotto S."/>
            <person name="Kohler A."/>
            <person name="Nagy L.G."/>
            <person name="Floudas D."/>
            <person name="Copeland A."/>
            <person name="Barry K.W."/>
            <person name="Cichocki N."/>
            <person name="Veneault-Fourrey C."/>
            <person name="LaButti K."/>
            <person name="Lindquist E.A."/>
            <person name="Lipzen A."/>
            <person name="Lundell T."/>
            <person name="Morin E."/>
            <person name="Murat C."/>
            <person name="Sun H."/>
            <person name="Tunlid A."/>
            <person name="Henrissat B."/>
            <person name="Grigoriev I.V."/>
            <person name="Hibbett D.S."/>
            <person name="Martin F."/>
            <person name="Nordberg H.P."/>
            <person name="Cantor M.N."/>
            <person name="Hua S.X."/>
        </authorList>
    </citation>
    <scope>NUCLEOTIDE SEQUENCE [LARGE SCALE GENOMIC DNA]</scope>
    <source>
        <strain evidence="7 8">MUT 4182</strain>
    </source>
</reference>
<comment type="similarity">
    <text evidence="2">Belongs to the UPF0057 (PMP3) family.</text>
</comment>
<dbReference type="Proteomes" id="UP000054248">
    <property type="component" value="Unassembled WGS sequence"/>
</dbReference>
<keyword evidence="3 6" id="KW-0812">Transmembrane</keyword>
<keyword evidence="5 6" id="KW-0472">Membrane</keyword>
<sequence length="70" mass="7900">MAVTGKEILLIIINILFPPLAVFMMTGCSADLCINILLVSKFRTLRGHIHGFWLIYKKHKAEKLYGPGGW</sequence>
<gene>
    <name evidence="7" type="ORF">M407DRAFT_58328</name>
</gene>
<feature type="non-terminal residue" evidence="7">
    <location>
        <position position="70"/>
    </location>
</feature>
<evidence type="ECO:0000256" key="1">
    <source>
        <dbReference type="ARBA" id="ARBA00004370"/>
    </source>
</evidence>
<dbReference type="GO" id="GO:0016020">
    <property type="term" value="C:membrane"/>
    <property type="evidence" value="ECO:0007669"/>
    <property type="project" value="UniProtKB-SubCell"/>
</dbReference>
<feature type="transmembrane region" description="Helical" evidence="6">
    <location>
        <begin position="12"/>
        <end position="38"/>
    </location>
</feature>
<reference evidence="8" key="2">
    <citation type="submission" date="2015-01" db="EMBL/GenBank/DDBJ databases">
        <title>Evolutionary Origins and Diversification of the Mycorrhizal Mutualists.</title>
        <authorList>
            <consortium name="DOE Joint Genome Institute"/>
            <consortium name="Mycorrhizal Genomics Consortium"/>
            <person name="Kohler A."/>
            <person name="Kuo A."/>
            <person name="Nagy L.G."/>
            <person name="Floudas D."/>
            <person name="Copeland A."/>
            <person name="Barry K.W."/>
            <person name="Cichocki N."/>
            <person name="Veneault-Fourrey C."/>
            <person name="LaButti K."/>
            <person name="Lindquist E.A."/>
            <person name="Lipzen A."/>
            <person name="Lundell T."/>
            <person name="Morin E."/>
            <person name="Murat C."/>
            <person name="Riley R."/>
            <person name="Ohm R."/>
            <person name="Sun H."/>
            <person name="Tunlid A."/>
            <person name="Henrissat B."/>
            <person name="Grigoriev I.V."/>
            <person name="Hibbett D.S."/>
            <person name="Martin F."/>
        </authorList>
    </citation>
    <scope>NUCLEOTIDE SEQUENCE [LARGE SCALE GENOMIC DNA]</scope>
    <source>
        <strain evidence="8">MUT 4182</strain>
    </source>
</reference>
<protein>
    <submittedName>
        <fullName evidence="7">Uncharacterized protein</fullName>
    </submittedName>
</protein>
<organism evidence="7 8">
    <name type="scientific">Tulasnella calospora MUT 4182</name>
    <dbReference type="NCBI Taxonomy" id="1051891"/>
    <lineage>
        <taxon>Eukaryota</taxon>
        <taxon>Fungi</taxon>
        <taxon>Dikarya</taxon>
        <taxon>Basidiomycota</taxon>
        <taxon>Agaricomycotina</taxon>
        <taxon>Agaricomycetes</taxon>
        <taxon>Cantharellales</taxon>
        <taxon>Tulasnellaceae</taxon>
        <taxon>Tulasnella</taxon>
    </lineage>
</organism>
<evidence type="ECO:0000256" key="6">
    <source>
        <dbReference type="SAM" id="Phobius"/>
    </source>
</evidence>
<evidence type="ECO:0000256" key="4">
    <source>
        <dbReference type="ARBA" id="ARBA00022989"/>
    </source>
</evidence>
<dbReference type="PANTHER" id="PTHR21659">
    <property type="entry name" value="HYDROPHOBIC PROTEIN RCI2 LOW TEMPERATURE AND SALT RESPONSIVE PROTEIN LTI6 -RELATED"/>
    <property type="match status" value="1"/>
</dbReference>
<evidence type="ECO:0000313" key="7">
    <source>
        <dbReference type="EMBL" id="KIO16547.1"/>
    </source>
</evidence>
<name>A0A0C3L4L0_9AGAM</name>
<dbReference type="HOGENOM" id="CLU_107649_4_1_1"/>
<dbReference type="InterPro" id="IPR000612">
    <property type="entry name" value="PMP3"/>
</dbReference>
<dbReference type="PROSITE" id="PS51257">
    <property type="entry name" value="PROKAR_LIPOPROTEIN"/>
    <property type="match status" value="1"/>
</dbReference>
<proteinExistence type="inferred from homology"/>
<accession>A0A0C3L4L0</accession>
<dbReference type="PANTHER" id="PTHR21659:SF40">
    <property type="entry name" value="PHOSPHATIDYLSERINE DECARBOXYLASE"/>
    <property type="match status" value="1"/>
</dbReference>